<name>A0AAP0ISD8_9MAGN</name>
<evidence type="ECO:0000313" key="3">
    <source>
        <dbReference type="Proteomes" id="UP001420932"/>
    </source>
</evidence>
<sequence>MARRAGTAVGMMSGGIVPTVGDGWTAAPARRNSSSSSGGVDGGTPQRQTAVGSSGEGRKKRESSGDCAEGRGR</sequence>
<comment type="caution">
    <text evidence="2">The sequence shown here is derived from an EMBL/GenBank/DDBJ whole genome shotgun (WGS) entry which is preliminary data.</text>
</comment>
<reference evidence="2 3" key="1">
    <citation type="submission" date="2024-01" db="EMBL/GenBank/DDBJ databases">
        <title>Genome assemblies of Stephania.</title>
        <authorList>
            <person name="Yang L."/>
        </authorList>
    </citation>
    <scope>NUCLEOTIDE SEQUENCE [LARGE SCALE GENOMIC DNA]</scope>
    <source>
        <strain evidence="2">YNDBR</strain>
        <tissue evidence="2">Leaf</tissue>
    </source>
</reference>
<dbReference type="Proteomes" id="UP001420932">
    <property type="component" value="Unassembled WGS sequence"/>
</dbReference>
<gene>
    <name evidence="2" type="ORF">Syun_018446</name>
</gene>
<evidence type="ECO:0000313" key="2">
    <source>
        <dbReference type="EMBL" id="KAK9120829.1"/>
    </source>
</evidence>
<accession>A0AAP0ISD8</accession>
<organism evidence="2 3">
    <name type="scientific">Stephania yunnanensis</name>
    <dbReference type="NCBI Taxonomy" id="152371"/>
    <lineage>
        <taxon>Eukaryota</taxon>
        <taxon>Viridiplantae</taxon>
        <taxon>Streptophyta</taxon>
        <taxon>Embryophyta</taxon>
        <taxon>Tracheophyta</taxon>
        <taxon>Spermatophyta</taxon>
        <taxon>Magnoliopsida</taxon>
        <taxon>Ranunculales</taxon>
        <taxon>Menispermaceae</taxon>
        <taxon>Menispermoideae</taxon>
        <taxon>Cissampelideae</taxon>
        <taxon>Stephania</taxon>
    </lineage>
</organism>
<dbReference type="AlphaFoldDB" id="A0AAP0ISD8"/>
<proteinExistence type="predicted"/>
<evidence type="ECO:0000256" key="1">
    <source>
        <dbReference type="SAM" id="MobiDB-lite"/>
    </source>
</evidence>
<keyword evidence="3" id="KW-1185">Reference proteome</keyword>
<feature type="compositionally biased region" description="Basic and acidic residues" evidence="1">
    <location>
        <begin position="56"/>
        <end position="73"/>
    </location>
</feature>
<feature type="region of interest" description="Disordered" evidence="1">
    <location>
        <begin position="1"/>
        <end position="73"/>
    </location>
</feature>
<protein>
    <submittedName>
        <fullName evidence="2">Uncharacterized protein</fullName>
    </submittedName>
</protein>
<dbReference type="EMBL" id="JBBNAF010000008">
    <property type="protein sequence ID" value="KAK9120829.1"/>
    <property type="molecule type" value="Genomic_DNA"/>
</dbReference>